<evidence type="ECO:0000259" key="6">
    <source>
        <dbReference type="Pfam" id="PF00294"/>
    </source>
</evidence>
<comment type="pathway">
    <text evidence="1">Carbohydrate acid metabolism.</text>
</comment>
<dbReference type="SUPFAM" id="SSF53613">
    <property type="entry name" value="Ribokinase-like"/>
    <property type="match status" value="1"/>
</dbReference>
<dbReference type="PANTHER" id="PTHR30246:SF1">
    <property type="entry name" value="2-DEHYDRO-3-DEOXY-6-PHOSPHOGALACTONATE ALDOLASE-RELATED"/>
    <property type="match status" value="1"/>
</dbReference>
<dbReference type="PANTHER" id="PTHR30246">
    <property type="entry name" value="2-KETO-3-DEOXY-6-PHOSPHOGLUCONATE ALDOLASE"/>
    <property type="match status" value="1"/>
</dbReference>
<evidence type="ECO:0000313" key="8">
    <source>
        <dbReference type="Proteomes" id="UP001178507"/>
    </source>
</evidence>
<dbReference type="Gene3D" id="3.40.1190.20">
    <property type="match status" value="1"/>
</dbReference>
<keyword evidence="8" id="KW-1185">Reference proteome</keyword>
<sequence>MEAPKKALRRFSVATFGEAMLRFQPVEAAVEAHLPQPFLRSVGGDELNVAVALSLLEVPVSWISVLPCGPMGDVIQSSCEHHSVKFQGLRVDGDLGIFTVLPEAKTVHYQRRHSAFAEHAAELRWSSLVTGHDWLHVSGITPLLGHGPRESWAEALQAATKTSVQVSLDLNHRKQLGTLSELWDAVAPFAGQLELLILSAEQLQGLALLLLHKEEEVESDSTALSLMGELQRMLKCKRIAMCRKRREEGVQCRWSLLSELSDTCSTCSTFSTSALPVYHVPQDECGGGSAWAAGMIQALRENLPPMAALRRGDLLAALCQDSAGDFSRVTRPELLAAERRWSDGPAKLTATRPSSARASEAEAVEDTLQRLRRAKVLAILRAKGSPEKAVERGLELAALGCCAMEVTLDSSDWRHVLSSLRRSLPADVVLGVGTVMDDSVPLLGEAKALGAGFALSPIDPVDFVETCANLGLLAVPSAFTSNECWALHRRGVRLIKLFHAGLVSPKILQSMLDVTPLQSLKIMPSGGVSPANCQQWLDAGACVVGMGSNLVGKDISCEVGSSEHQAALEDWKAQGRRAAEALFAESEKNARGEWWRPGEARRLGTRDFLLSMP</sequence>
<comment type="caution">
    <text evidence="7">The sequence shown here is derived from an EMBL/GenBank/DDBJ whole genome shotgun (WGS) entry which is preliminary data.</text>
</comment>
<reference evidence="7" key="1">
    <citation type="submission" date="2023-08" db="EMBL/GenBank/DDBJ databases">
        <authorList>
            <person name="Chen Y."/>
            <person name="Shah S."/>
            <person name="Dougan E. K."/>
            <person name="Thang M."/>
            <person name="Chan C."/>
        </authorList>
    </citation>
    <scope>NUCLEOTIDE SEQUENCE</scope>
</reference>
<gene>
    <name evidence="7" type="ORF">EVOR1521_LOCUS8489</name>
</gene>
<dbReference type="Gene3D" id="3.20.20.70">
    <property type="entry name" value="Aldolase class I"/>
    <property type="match status" value="1"/>
</dbReference>
<feature type="domain" description="Carbohydrate kinase PfkB" evidence="6">
    <location>
        <begin position="12"/>
        <end position="183"/>
    </location>
</feature>
<comment type="subunit">
    <text evidence="3">Homotrimer.</text>
</comment>
<evidence type="ECO:0000256" key="5">
    <source>
        <dbReference type="ARBA" id="ARBA00023277"/>
    </source>
</evidence>
<dbReference type="InterPro" id="IPR011611">
    <property type="entry name" value="PfkB_dom"/>
</dbReference>
<dbReference type="AlphaFoldDB" id="A0AA36MQQ6"/>
<accession>A0AA36MQQ6</accession>
<dbReference type="InterPro" id="IPR013785">
    <property type="entry name" value="Aldolase_TIM"/>
</dbReference>
<dbReference type="Pfam" id="PF01081">
    <property type="entry name" value="Aldolase"/>
    <property type="match status" value="1"/>
</dbReference>
<dbReference type="Proteomes" id="UP001178507">
    <property type="component" value="Unassembled WGS sequence"/>
</dbReference>
<dbReference type="Pfam" id="PF00294">
    <property type="entry name" value="PfkB"/>
    <property type="match status" value="1"/>
</dbReference>
<evidence type="ECO:0000313" key="7">
    <source>
        <dbReference type="EMBL" id="CAJ1380582.1"/>
    </source>
</evidence>
<dbReference type="GO" id="GO:0016829">
    <property type="term" value="F:lyase activity"/>
    <property type="evidence" value="ECO:0007669"/>
    <property type="project" value="UniProtKB-KW"/>
</dbReference>
<dbReference type="InterPro" id="IPR000887">
    <property type="entry name" value="Aldlse_KDPG_KHG"/>
</dbReference>
<name>A0AA36MQQ6_9DINO</name>
<organism evidence="7 8">
    <name type="scientific">Effrenium voratum</name>
    <dbReference type="NCBI Taxonomy" id="2562239"/>
    <lineage>
        <taxon>Eukaryota</taxon>
        <taxon>Sar</taxon>
        <taxon>Alveolata</taxon>
        <taxon>Dinophyceae</taxon>
        <taxon>Suessiales</taxon>
        <taxon>Symbiodiniaceae</taxon>
        <taxon>Effrenium</taxon>
    </lineage>
</organism>
<dbReference type="InterPro" id="IPR029056">
    <property type="entry name" value="Ribokinase-like"/>
</dbReference>
<keyword evidence="4" id="KW-0456">Lyase</keyword>
<proteinExistence type="inferred from homology"/>
<protein>
    <recommendedName>
        <fullName evidence="6">Carbohydrate kinase PfkB domain-containing protein</fullName>
    </recommendedName>
</protein>
<keyword evidence="5" id="KW-0119">Carbohydrate metabolism</keyword>
<comment type="similarity">
    <text evidence="2">Belongs to the KHG/KDPG aldolase family.</text>
</comment>
<dbReference type="SUPFAM" id="SSF51569">
    <property type="entry name" value="Aldolase"/>
    <property type="match status" value="1"/>
</dbReference>
<evidence type="ECO:0000256" key="1">
    <source>
        <dbReference type="ARBA" id="ARBA00004761"/>
    </source>
</evidence>
<dbReference type="EMBL" id="CAUJNA010000725">
    <property type="protein sequence ID" value="CAJ1380582.1"/>
    <property type="molecule type" value="Genomic_DNA"/>
</dbReference>
<dbReference type="CDD" id="cd00452">
    <property type="entry name" value="KDPG_aldolase"/>
    <property type="match status" value="1"/>
</dbReference>
<evidence type="ECO:0000256" key="2">
    <source>
        <dbReference type="ARBA" id="ARBA00006906"/>
    </source>
</evidence>
<evidence type="ECO:0000256" key="4">
    <source>
        <dbReference type="ARBA" id="ARBA00023239"/>
    </source>
</evidence>
<evidence type="ECO:0000256" key="3">
    <source>
        <dbReference type="ARBA" id="ARBA00011233"/>
    </source>
</evidence>